<feature type="domain" description="Chromatin assembly factor 1 subunit A dimerization" evidence="9">
    <location>
        <begin position="407"/>
        <end position="481"/>
    </location>
</feature>
<dbReference type="EMBL" id="JBFTWV010000048">
    <property type="protein sequence ID" value="KAL2794126.1"/>
    <property type="molecule type" value="Genomic_DNA"/>
</dbReference>
<evidence type="ECO:0000256" key="7">
    <source>
        <dbReference type="SAM" id="MobiDB-lite"/>
    </source>
</evidence>
<keyword evidence="2" id="KW-0235">DNA replication</keyword>
<gene>
    <name evidence="11" type="ORF">BJX66DRAFT_204909</name>
</gene>
<feature type="compositionally biased region" description="Polar residues" evidence="7">
    <location>
        <begin position="126"/>
        <end position="137"/>
    </location>
</feature>
<dbReference type="PANTHER" id="PTHR15272">
    <property type="entry name" value="CHROMATIN ASSEMBLY FACTOR 1 SUBUNIT A CAF-1 SUBUNIT A"/>
    <property type="match status" value="1"/>
</dbReference>
<keyword evidence="6" id="KW-0539">Nucleus</keyword>
<dbReference type="Proteomes" id="UP001610563">
    <property type="component" value="Unassembled WGS sequence"/>
</dbReference>
<feature type="domain" description="Chromatin assembly factor 1 subunit Cac1-like C-terminal" evidence="10">
    <location>
        <begin position="591"/>
        <end position="646"/>
    </location>
</feature>
<evidence type="ECO:0000256" key="3">
    <source>
        <dbReference type="ARBA" id="ARBA00022763"/>
    </source>
</evidence>
<keyword evidence="5" id="KW-0234">DNA repair</keyword>
<dbReference type="Pfam" id="PF12253">
    <property type="entry name" value="CAF1A_dimeriz"/>
    <property type="match status" value="1"/>
</dbReference>
<evidence type="ECO:0000256" key="2">
    <source>
        <dbReference type="ARBA" id="ARBA00022705"/>
    </source>
</evidence>
<comment type="caution">
    <text evidence="11">The sequence shown here is derived from an EMBL/GenBank/DDBJ whole genome shotgun (WGS) entry which is preliminary data.</text>
</comment>
<evidence type="ECO:0000259" key="9">
    <source>
        <dbReference type="Pfam" id="PF12253"/>
    </source>
</evidence>
<name>A0ABR4G525_9EURO</name>
<evidence type="ECO:0000256" key="1">
    <source>
        <dbReference type="ARBA" id="ARBA00004123"/>
    </source>
</evidence>
<feature type="domain" description="Chromatin assembly factor 1 p150 subunit acidic region" evidence="8">
    <location>
        <begin position="145"/>
        <end position="269"/>
    </location>
</feature>
<protein>
    <submittedName>
        <fullName evidence="11">Chromatin assembly factor 1 subunit A-domain-containing protein</fullName>
    </submittedName>
</protein>
<evidence type="ECO:0000313" key="12">
    <source>
        <dbReference type="Proteomes" id="UP001610563"/>
    </source>
</evidence>
<dbReference type="InterPro" id="IPR022043">
    <property type="entry name" value="CAF1A_DD"/>
</dbReference>
<evidence type="ECO:0000313" key="11">
    <source>
        <dbReference type="EMBL" id="KAL2794126.1"/>
    </source>
</evidence>
<evidence type="ECO:0000256" key="6">
    <source>
        <dbReference type="ARBA" id="ARBA00023242"/>
    </source>
</evidence>
<dbReference type="Pfam" id="PF21796">
    <property type="entry name" value="Cac1_C"/>
    <property type="match status" value="1"/>
</dbReference>
<reference evidence="11 12" key="1">
    <citation type="submission" date="2024-07" db="EMBL/GenBank/DDBJ databases">
        <title>Section-level genome sequencing and comparative genomics of Aspergillus sections Usti and Cavernicolus.</title>
        <authorList>
            <consortium name="Lawrence Berkeley National Laboratory"/>
            <person name="Nybo J.L."/>
            <person name="Vesth T.C."/>
            <person name="Theobald S."/>
            <person name="Frisvad J.C."/>
            <person name="Larsen T.O."/>
            <person name="Kjaerboelling I."/>
            <person name="Rothschild-Mancinelli K."/>
            <person name="Lyhne E.K."/>
            <person name="Kogle M.E."/>
            <person name="Barry K."/>
            <person name="Clum A."/>
            <person name="Na H."/>
            <person name="Ledsgaard L."/>
            <person name="Lin J."/>
            <person name="Lipzen A."/>
            <person name="Kuo A."/>
            <person name="Riley R."/>
            <person name="Mondo S."/>
            <person name="Labutti K."/>
            <person name="Haridas S."/>
            <person name="Pangalinan J."/>
            <person name="Salamov A.A."/>
            <person name="Simmons B.A."/>
            <person name="Magnuson J.K."/>
            <person name="Chen J."/>
            <person name="Drula E."/>
            <person name="Henrissat B."/>
            <person name="Wiebenga A."/>
            <person name="Lubbers R.J."/>
            <person name="Gomes A.C."/>
            <person name="Makela M.R."/>
            <person name="Stajich J."/>
            <person name="Grigoriev I.V."/>
            <person name="Mortensen U.H."/>
            <person name="De Vries R.P."/>
            <person name="Baker S.E."/>
            <person name="Andersen M.R."/>
        </authorList>
    </citation>
    <scope>NUCLEOTIDE SEQUENCE [LARGE SCALE GENOMIC DNA]</scope>
    <source>
        <strain evidence="11 12">CBS 209.92</strain>
    </source>
</reference>
<feature type="compositionally biased region" description="Basic and acidic residues" evidence="7">
    <location>
        <begin position="145"/>
        <end position="229"/>
    </location>
</feature>
<keyword evidence="4" id="KW-0143">Chaperone</keyword>
<dbReference type="Pfam" id="PF11600">
    <property type="entry name" value="CAF1A_acidic"/>
    <property type="match status" value="1"/>
</dbReference>
<keyword evidence="3" id="KW-0227">DNA damage</keyword>
<evidence type="ECO:0000259" key="8">
    <source>
        <dbReference type="Pfam" id="PF11600"/>
    </source>
</evidence>
<dbReference type="PANTHER" id="PTHR15272:SF0">
    <property type="entry name" value="CHROMATIN ASSEMBLY FACTOR 1 SUBUNIT A"/>
    <property type="match status" value="1"/>
</dbReference>
<comment type="subcellular location">
    <subcellularLocation>
        <location evidence="1">Nucleus</location>
    </subcellularLocation>
</comment>
<feature type="compositionally biased region" description="Low complexity" evidence="7">
    <location>
        <begin position="96"/>
        <end position="125"/>
    </location>
</feature>
<organism evidence="11 12">
    <name type="scientific">Aspergillus keveii</name>
    <dbReference type="NCBI Taxonomy" id="714993"/>
    <lineage>
        <taxon>Eukaryota</taxon>
        <taxon>Fungi</taxon>
        <taxon>Dikarya</taxon>
        <taxon>Ascomycota</taxon>
        <taxon>Pezizomycotina</taxon>
        <taxon>Eurotiomycetes</taxon>
        <taxon>Eurotiomycetidae</taxon>
        <taxon>Eurotiales</taxon>
        <taxon>Aspergillaceae</taxon>
        <taxon>Aspergillus</taxon>
        <taxon>Aspergillus subgen. Nidulantes</taxon>
    </lineage>
</organism>
<evidence type="ECO:0000256" key="5">
    <source>
        <dbReference type="ARBA" id="ARBA00023204"/>
    </source>
</evidence>
<evidence type="ECO:0000256" key="4">
    <source>
        <dbReference type="ARBA" id="ARBA00023186"/>
    </source>
</evidence>
<dbReference type="InterPro" id="IPR021644">
    <property type="entry name" value="CAF-1_p150_acidic"/>
</dbReference>
<keyword evidence="12" id="KW-1185">Reference proteome</keyword>
<feature type="compositionally biased region" description="Polar residues" evidence="7">
    <location>
        <begin position="31"/>
        <end position="46"/>
    </location>
</feature>
<feature type="region of interest" description="Disordered" evidence="7">
    <location>
        <begin position="1"/>
        <end position="229"/>
    </location>
</feature>
<sequence length="647" mass="73009">MQATMAMDANSGPQPPASTSASSLSPPHPTQPQLSTQTRIQFSPGQKRSAPPYEPDVRTTHIPSATSDPTPHPTLTDGEDKENRDDSSETKSVGYTATPALTPASLATIPMHTGPDGHGTPTPTGQAQNQAGFNTPPVSKKRKLSPAEREAKQQEKEAKQQEKEAKEKQRLDERAKKEEEKAKKEEEKKKRDAEKEEERKRREEKKKAKDEEKAAKDEEKRKKEEEKLKKEMVRSSYLEICKLLLTLSQAQTKLNSFFVKPRSTIVAQSQSPSKPISMSPKKPSEDRMIVDTPTEASGVSDYKRAFPDFFLQRHTYLAPPHRFERDAQAASHLQDRVDSYLKSAGSAEPLVFRPSELFKLIPYKRRRGALNMSVRDILLQMQSLHDVPETSEATNKLQNSLRQVRMKSLKFGEDVRPPYMGTYTKQLPQSAAARLMRNPFRRELPEINYDYDSEAEWEDAEEGEELDSEEEEEGSEEGDDDMDGFLDDEDDQLLNGKRRMLVGDLEPVSTGLKWQDQEPDPELQAYKIETMLPSVKFPIDPFSSAYWQKAEPAQPNRSTLRFIMGHPGSHTLGPQENPAGKTRRALPVELLAEFKTVVEGSNLTKTGLVEVLKKRFPKISKDTLKGTLDSVATRVGQKEVDKKWVCK</sequence>
<evidence type="ECO:0000259" key="10">
    <source>
        <dbReference type="Pfam" id="PF21796"/>
    </source>
</evidence>
<proteinExistence type="predicted"/>
<dbReference type="InterPro" id="IPR048800">
    <property type="entry name" value="Cac1-like_C"/>
</dbReference>
<feature type="region of interest" description="Disordered" evidence="7">
    <location>
        <begin position="451"/>
        <end position="490"/>
    </location>
</feature>
<accession>A0ABR4G525</accession>